<protein>
    <submittedName>
        <fullName evidence="8">Serine/threonine protein kinase</fullName>
    </submittedName>
</protein>
<comment type="caution">
    <text evidence="8">The sequence shown here is derived from an EMBL/GenBank/DDBJ whole genome shotgun (WGS) entry which is preliminary data.</text>
</comment>
<evidence type="ECO:0000256" key="1">
    <source>
        <dbReference type="ARBA" id="ARBA00022679"/>
    </source>
</evidence>
<keyword evidence="2" id="KW-0547">Nucleotide-binding</keyword>
<dbReference type="InterPro" id="IPR011009">
    <property type="entry name" value="Kinase-like_dom_sf"/>
</dbReference>
<dbReference type="PROSITE" id="PS50011">
    <property type="entry name" value="PROTEIN_KINASE_DOM"/>
    <property type="match status" value="1"/>
</dbReference>
<evidence type="ECO:0000259" key="7">
    <source>
        <dbReference type="PROSITE" id="PS51746"/>
    </source>
</evidence>
<dbReference type="InterPro" id="IPR036457">
    <property type="entry name" value="PPM-type-like_dom_sf"/>
</dbReference>
<dbReference type="PROSITE" id="PS51746">
    <property type="entry name" value="PPM_2"/>
    <property type="match status" value="1"/>
</dbReference>
<dbReference type="SMART" id="SM00331">
    <property type="entry name" value="PP2C_SIG"/>
    <property type="match status" value="1"/>
</dbReference>
<keyword evidence="5" id="KW-1133">Transmembrane helix</keyword>
<dbReference type="CDD" id="cd00143">
    <property type="entry name" value="PP2Cc"/>
    <property type="match status" value="1"/>
</dbReference>
<feature type="domain" description="Protein kinase" evidence="6">
    <location>
        <begin position="271"/>
        <end position="536"/>
    </location>
</feature>
<dbReference type="Pfam" id="PF13672">
    <property type="entry name" value="PP2C_2"/>
    <property type="match status" value="1"/>
</dbReference>
<dbReference type="SMART" id="SM00220">
    <property type="entry name" value="S_TKc"/>
    <property type="match status" value="1"/>
</dbReference>
<gene>
    <name evidence="8" type="ORF">EDC38_2875</name>
</gene>
<dbReference type="GO" id="GO:0005524">
    <property type="term" value="F:ATP binding"/>
    <property type="evidence" value="ECO:0007669"/>
    <property type="project" value="UniProtKB-KW"/>
</dbReference>
<dbReference type="OrthoDB" id="9801841at2"/>
<evidence type="ECO:0000256" key="3">
    <source>
        <dbReference type="ARBA" id="ARBA00022777"/>
    </source>
</evidence>
<accession>A0A3N1NUL3</accession>
<dbReference type="PANTHER" id="PTHR43289:SF6">
    <property type="entry name" value="SERINE_THREONINE-PROTEIN KINASE NEKL-3"/>
    <property type="match status" value="1"/>
</dbReference>
<evidence type="ECO:0000259" key="6">
    <source>
        <dbReference type="PROSITE" id="PS50011"/>
    </source>
</evidence>
<dbReference type="GO" id="GO:0004674">
    <property type="term" value="F:protein serine/threonine kinase activity"/>
    <property type="evidence" value="ECO:0007669"/>
    <property type="project" value="UniProtKB-KW"/>
</dbReference>
<keyword evidence="8" id="KW-0723">Serine/threonine-protein kinase</keyword>
<dbReference type="Gene3D" id="3.30.200.20">
    <property type="entry name" value="Phosphorylase Kinase, domain 1"/>
    <property type="match status" value="1"/>
</dbReference>
<keyword evidence="9" id="KW-1185">Reference proteome</keyword>
<keyword evidence="1" id="KW-0808">Transferase</keyword>
<dbReference type="SUPFAM" id="SSF56112">
    <property type="entry name" value="Protein kinase-like (PK-like)"/>
    <property type="match status" value="1"/>
</dbReference>
<evidence type="ECO:0000313" key="9">
    <source>
        <dbReference type="Proteomes" id="UP000273643"/>
    </source>
</evidence>
<organism evidence="8 9">
    <name type="scientific">Marinimicrobium koreense</name>
    <dbReference type="NCBI Taxonomy" id="306545"/>
    <lineage>
        <taxon>Bacteria</taxon>
        <taxon>Pseudomonadati</taxon>
        <taxon>Pseudomonadota</taxon>
        <taxon>Gammaproteobacteria</taxon>
        <taxon>Cellvibrionales</taxon>
        <taxon>Cellvibrionaceae</taxon>
        <taxon>Marinimicrobium</taxon>
    </lineage>
</organism>
<evidence type="ECO:0000256" key="4">
    <source>
        <dbReference type="ARBA" id="ARBA00022840"/>
    </source>
</evidence>
<reference evidence="8 9" key="1">
    <citation type="submission" date="2018-11" db="EMBL/GenBank/DDBJ databases">
        <title>Genomic Encyclopedia of Type Strains, Phase IV (KMG-IV): sequencing the most valuable type-strain genomes for metagenomic binning, comparative biology and taxonomic classification.</title>
        <authorList>
            <person name="Goeker M."/>
        </authorList>
    </citation>
    <scope>NUCLEOTIDE SEQUENCE [LARGE SCALE GENOMIC DNA]</scope>
    <source>
        <strain evidence="8 9">DSM 16974</strain>
    </source>
</reference>
<dbReference type="EMBL" id="RJUK01000002">
    <property type="protein sequence ID" value="ROQ18647.1"/>
    <property type="molecule type" value="Genomic_DNA"/>
</dbReference>
<dbReference type="SMART" id="SM00332">
    <property type="entry name" value="PP2Cc"/>
    <property type="match status" value="1"/>
</dbReference>
<dbReference type="Pfam" id="PF00069">
    <property type="entry name" value="Pkinase"/>
    <property type="match status" value="1"/>
</dbReference>
<evidence type="ECO:0000313" key="8">
    <source>
        <dbReference type="EMBL" id="ROQ18647.1"/>
    </source>
</evidence>
<keyword evidence="3 8" id="KW-0418">Kinase</keyword>
<sequence length="574" mass="64315">MDHIKSKITIDFAQYSDGGRKGENQDTIGARLPDGAALTHKGIAIAIADGVSSSAAAREASQTAITGFLTDYYATPDTWSTRQSGQRVLQSLNRSLWGLSRNSVRGEGLLTTFSALILKGNNAYLFHVGDTRIYLWRSGQLEQLTRDHCQSLSREETYLSRALGADVGVEVDFHTLEVHVGDVFILTSDGIHDHLPEDRLRVLIKTHCDHPQQLVEKASKAALDNGSDDNLSIQVAAVRQLGHANQDDAMDVLARLPFPPLLDTGQTLDGLRVEKPLHESNRSQVYQVQDDAGRRMIMKTPSVLYSDDPAYLERFVMEAWIGARIQSPQVAKVMSGPEPRSCLYYLTEYIPGPTLGQLMAERGPLAINDAVDITGQLIKGIRSFHRKETLHQDIKPDNIVMGPKGPVIVDFGSCWVASVEELEAPFTRDKILGTMDYSAPEYRYGGQTGPRSDQFSLAVLLYEMLTGQKPYGDAYGKALNERQLQKLRYQPARHHNPMVPLWLDKALEKALSLQPQQRYDALSEWWQDLQRPNPRWTRDAGLPILQRRPEWVWPVLAISGWAIVLVLAWHLWKP</sequence>
<dbReference type="Gene3D" id="1.10.510.10">
    <property type="entry name" value="Transferase(Phosphotransferase) domain 1"/>
    <property type="match status" value="1"/>
</dbReference>
<feature type="transmembrane region" description="Helical" evidence="5">
    <location>
        <begin position="551"/>
        <end position="572"/>
    </location>
</feature>
<name>A0A3N1NUL3_9GAMM</name>
<dbReference type="Gene3D" id="3.60.40.10">
    <property type="entry name" value="PPM-type phosphatase domain"/>
    <property type="match status" value="1"/>
</dbReference>
<dbReference type="SUPFAM" id="SSF81606">
    <property type="entry name" value="PP2C-like"/>
    <property type="match status" value="1"/>
</dbReference>
<keyword evidence="5" id="KW-0812">Transmembrane</keyword>
<evidence type="ECO:0000256" key="2">
    <source>
        <dbReference type="ARBA" id="ARBA00022741"/>
    </source>
</evidence>
<feature type="domain" description="PPM-type phosphatase" evidence="7">
    <location>
        <begin position="11"/>
        <end position="238"/>
    </location>
</feature>
<dbReference type="Proteomes" id="UP000273643">
    <property type="component" value="Unassembled WGS sequence"/>
</dbReference>
<dbReference type="PANTHER" id="PTHR43289">
    <property type="entry name" value="MITOGEN-ACTIVATED PROTEIN KINASE KINASE KINASE 20-RELATED"/>
    <property type="match status" value="1"/>
</dbReference>
<dbReference type="CDD" id="cd14014">
    <property type="entry name" value="STKc_PknB_like"/>
    <property type="match status" value="1"/>
</dbReference>
<dbReference type="RefSeq" id="WP_123639236.1">
    <property type="nucleotide sequence ID" value="NZ_RJUK01000002.1"/>
</dbReference>
<proteinExistence type="predicted"/>
<dbReference type="InterPro" id="IPR000719">
    <property type="entry name" value="Prot_kinase_dom"/>
</dbReference>
<keyword evidence="5" id="KW-0472">Membrane</keyword>
<dbReference type="AlphaFoldDB" id="A0A3N1NUL3"/>
<dbReference type="InterPro" id="IPR001932">
    <property type="entry name" value="PPM-type_phosphatase-like_dom"/>
</dbReference>
<keyword evidence="4" id="KW-0067">ATP-binding</keyword>
<evidence type="ECO:0000256" key="5">
    <source>
        <dbReference type="SAM" id="Phobius"/>
    </source>
</evidence>